<dbReference type="AlphaFoldDB" id="A0A9X3WAS5"/>
<dbReference type="InterPro" id="IPR002669">
    <property type="entry name" value="UreD"/>
</dbReference>
<dbReference type="Pfam" id="PF01774">
    <property type="entry name" value="UreD"/>
    <property type="match status" value="1"/>
</dbReference>
<dbReference type="GO" id="GO:0016151">
    <property type="term" value="F:nickel cation binding"/>
    <property type="evidence" value="ECO:0007669"/>
    <property type="project" value="UniProtKB-UniRule"/>
</dbReference>
<keyword evidence="5" id="KW-1185">Reference proteome</keyword>
<comment type="subcellular location">
    <subcellularLocation>
        <location evidence="3">Cytoplasm</location>
    </subcellularLocation>
</comment>
<comment type="function">
    <text evidence="3">Required for maturation of urease via the functional incorporation of the urease nickel metallocenter.</text>
</comment>
<evidence type="ECO:0000256" key="3">
    <source>
        <dbReference type="HAMAP-Rule" id="MF_01384"/>
    </source>
</evidence>
<dbReference type="Proteomes" id="UP001145069">
    <property type="component" value="Unassembled WGS sequence"/>
</dbReference>
<gene>
    <name evidence="3" type="primary">ureD</name>
    <name evidence="4" type="ORF">NC799_03100</name>
</gene>
<evidence type="ECO:0000256" key="2">
    <source>
        <dbReference type="ARBA" id="ARBA00023186"/>
    </source>
</evidence>
<protein>
    <recommendedName>
        <fullName evidence="3">Urease accessory protein UreD</fullName>
    </recommendedName>
</protein>
<dbReference type="PANTHER" id="PTHR33643:SF1">
    <property type="entry name" value="UREASE ACCESSORY PROTEIN D"/>
    <property type="match status" value="1"/>
</dbReference>
<sequence length="268" mass="30600">MSAVTKAAPSHGKLDIKFRNVRGKTSLVDCYQQPPLKASRALYIEGTRKATVYLMESSGGLVAGDRNDFTVELEENTEVVLKPQSATKVYPAFNNQPSEQTITIHIGENSHLEWNRDEIIPFERAKFNGKSRVQMTNSSSLLWNEIIYSGREKRGEKFAFQECNTHLEVWMEAECVVYDSLKLHPKEQELQQLSVLEDFNYIGNLWFICSEASKVDSTEFQKLLVQTENHKSGISTLDGKGILVRWLSNNLPLIKREMETLDMHLLTK</sequence>
<dbReference type="RefSeq" id="WP_272444870.1">
    <property type="nucleotide sequence ID" value="NZ_JAMQKC010000002.1"/>
</dbReference>
<comment type="similarity">
    <text evidence="1 3">Belongs to the UreD family.</text>
</comment>
<keyword evidence="2 3" id="KW-0143">Chaperone</keyword>
<proteinExistence type="inferred from homology"/>
<comment type="subunit">
    <text evidence="3">UreD, UreF and UreG form a complex that acts as a GTP-hydrolysis-dependent molecular chaperone, activating the urease apoprotein by helping to assemble the nickel containing metallocenter of UreC. The UreE protein probably delivers the nickel.</text>
</comment>
<dbReference type="PANTHER" id="PTHR33643">
    <property type="entry name" value="UREASE ACCESSORY PROTEIN D"/>
    <property type="match status" value="1"/>
</dbReference>
<evidence type="ECO:0000256" key="1">
    <source>
        <dbReference type="ARBA" id="ARBA00007177"/>
    </source>
</evidence>
<dbReference type="HAMAP" id="MF_01384">
    <property type="entry name" value="UreD"/>
    <property type="match status" value="1"/>
</dbReference>
<reference evidence="4" key="1">
    <citation type="submission" date="2022-06" db="EMBL/GenBank/DDBJ databases">
        <title>Aquibacillus sp. a new bacterium isolated from soil saline samples.</title>
        <authorList>
            <person name="Galisteo C."/>
            <person name="De La Haba R."/>
            <person name="Sanchez-Porro C."/>
            <person name="Ventosa A."/>
        </authorList>
    </citation>
    <scope>NUCLEOTIDE SEQUENCE</scope>
    <source>
        <strain evidence="4">3ASR75-54</strain>
    </source>
</reference>
<keyword evidence="3" id="KW-0996">Nickel insertion</keyword>
<dbReference type="EMBL" id="JAMQKC010000002">
    <property type="protein sequence ID" value="MDC3415895.1"/>
    <property type="molecule type" value="Genomic_DNA"/>
</dbReference>
<organism evidence="4 5">
    <name type="scientific">Aquibacillus salsiterrae</name>
    <dbReference type="NCBI Taxonomy" id="2950439"/>
    <lineage>
        <taxon>Bacteria</taxon>
        <taxon>Bacillati</taxon>
        <taxon>Bacillota</taxon>
        <taxon>Bacilli</taxon>
        <taxon>Bacillales</taxon>
        <taxon>Bacillaceae</taxon>
        <taxon>Aquibacillus</taxon>
    </lineage>
</organism>
<keyword evidence="3" id="KW-0963">Cytoplasm</keyword>
<comment type="caution">
    <text evidence="4">The sequence shown here is derived from an EMBL/GenBank/DDBJ whole genome shotgun (WGS) entry which is preliminary data.</text>
</comment>
<dbReference type="GO" id="GO:0005737">
    <property type="term" value="C:cytoplasm"/>
    <property type="evidence" value="ECO:0007669"/>
    <property type="project" value="UniProtKB-SubCell"/>
</dbReference>
<evidence type="ECO:0000313" key="5">
    <source>
        <dbReference type="Proteomes" id="UP001145069"/>
    </source>
</evidence>
<accession>A0A9X3WAS5</accession>
<name>A0A9X3WAS5_9BACI</name>
<evidence type="ECO:0000313" key="4">
    <source>
        <dbReference type="EMBL" id="MDC3415895.1"/>
    </source>
</evidence>